<protein>
    <submittedName>
        <fullName evidence="2">Uncharacterized protein</fullName>
    </submittedName>
</protein>
<feature type="compositionally biased region" description="Polar residues" evidence="1">
    <location>
        <begin position="15"/>
        <end position="36"/>
    </location>
</feature>
<dbReference type="AlphaFoldDB" id="A0AAV7LN24"/>
<reference evidence="2" key="1">
    <citation type="journal article" date="2022" name="bioRxiv">
        <title>Sequencing and chromosome-scale assembly of the giantPleurodeles waltlgenome.</title>
        <authorList>
            <person name="Brown T."/>
            <person name="Elewa A."/>
            <person name="Iarovenko S."/>
            <person name="Subramanian E."/>
            <person name="Araus A.J."/>
            <person name="Petzold A."/>
            <person name="Susuki M."/>
            <person name="Suzuki K.-i.T."/>
            <person name="Hayashi T."/>
            <person name="Toyoda A."/>
            <person name="Oliveira C."/>
            <person name="Osipova E."/>
            <person name="Leigh N.D."/>
            <person name="Simon A."/>
            <person name="Yun M.H."/>
        </authorList>
    </citation>
    <scope>NUCLEOTIDE SEQUENCE</scope>
    <source>
        <strain evidence="2">20211129_DDA</strain>
        <tissue evidence="2">Liver</tissue>
    </source>
</reference>
<dbReference type="EMBL" id="JANPWB010000015">
    <property type="protein sequence ID" value="KAJ1092394.1"/>
    <property type="molecule type" value="Genomic_DNA"/>
</dbReference>
<comment type="caution">
    <text evidence="2">The sequence shown here is derived from an EMBL/GenBank/DDBJ whole genome shotgun (WGS) entry which is preliminary data.</text>
</comment>
<evidence type="ECO:0000256" key="1">
    <source>
        <dbReference type="SAM" id="MobiDB-lite"/>
    </source>
</evidence>
<feature type="compositionally biased region" description="Basic and acidic residues" evidence="1">
    <location>
        <begin position="1"/>
        <end position="12"/>
    </location>
</feature>
<feature type="region of interest" description="Disordered" evidence="1">
    <location>
        <begin position="53"/>
        <end position="75"/>
    </location>
</feature>
<gene>
    <name evidence="2" type="ORF">NDU88_005504</name>
</gene>
<sequence length="75" mass="8258">MRNETRGEKDAPPHSSAQASKGASRTAVTRPSNQVANRILPLESAIGKNTLLQSKSHFKHRRAESRKGTYLSSEQ</sequence>
<feature type="region of interest" description="Disordered" evidence="1">
    <location>
        <begin position="1"/>
        <end position="36"/>
    </location>
</feature>
<evidence type="ECO:0000313" key="3">
    <source>
        <dbReference type="Proteomes" id="UP001066276"/>
    </source>
</evidence>
<dbReference type="Proteomes" id="UP001066276">
    <property type="component" value="Chromosome 11"/>
</dbReference>
<proteinExistence type="predicted"/>
<keyword evidence="3" id="KW-1185">Reference proteome</keyword>
<accession>A0AAV7LN24</accession>
<evidence type="ECO:0000313" key="2">
    <source>
        <dbReference type="EMBL" id="KAJ1092394.1"/>
    </source>
</evidence>
<name>A0AAV7LN24_PLEWA</name>
<organism evidence="2 3">
    <name type="scientific">Pleurodeles waltl</name>
    <name type="common">Iberian ribbed newt</name>
    <dbReference type="NCBI Taxonomy" id="8319"/>
    <lineage>
        <taxon>Eukaryota</taxon>
        <taxon>Metazoa</taxon>
        <taxon>Chordata</taxon>
        <taxon>Craniata</taxon>
        <taxon>Vertebrata</taxon>
        <taxon>Euteleostomi</taxon>
        <taxon>Amphibia</taxon>
        <taxon>Batrachia</taxon>
        <taxon>Caudata</taxon>
        <taxon>Salamandroidea</taxon>
        <taxon>Salamandridae</taxon>
        <taxon>Pleurodelinae</taxon>
        <taxon>Pleurodeles</taxon>
    </lineage>
</organism>